<keyword evidence="6" id="KW-0597">Phosphoprotein</keyword>
<dbReference type="SUPFAM" id="SSF100934">
    <property type="entry name" value="Heat shock protein 70kD (HSP70), C-terminal subdomain"/>
    <property type="match status" value="1"/>
</dbReference>
<dbReference type="GO" id="GO:0033554">
    <property type="term" value="P:cellular response to stress"/>
    <property type="evidence" value="ECO:0007669"/>
    <property type="project" value="UniProtKB-ARBA"/>
</dbReference>
<keyword evidence="3" id="KW-1017">Isopeptide bond</keyword>
<dbReference type="SUPFAM" id="SSF100920">
    <property type="entry name" value="Heat shock protein 70kD (HSP70), peptide-binding domain"/>
    <property type="match status" value="1"/>
</dbReference>
<organism evidence="15 16">
    <name type="scientific">Malassezia brasiliensis</name>
    <dbReference type="NCBI Taxonomy" id="1821822"/>
    <lineage>
        <taxon>Eukaryota</taxon>
        <taxon>Fungi</taxon>
        <taxon>Dikarya</taxon>
        <taxon>Basidiomycota</taxon>
        <taxon>Ustilaginomycotina</taxon>
        <taxon>Malasseziomycetes</taxon>
        <taxon>Malasseziales</taxon>
        <taxon>Malasseziaceae</taxon>
        <taxon>Malassezia</taxon>
    </lineage>
</organism>
<dbReference type="PRINTS" id="PR00301">
    <property type="entry name" value="HEATSHOCK70"/>
</dbReference>
<keyword evidence="7 13" id="KW-0547">Nucleotide-binding</keyword>
<evidence type="ECO:0000256" key="5">
    <source>
        <dbReference type="ARBA" id="ARBA00022525"/>
    </source>
</evidence>
<protein>
    <submittedName>
        <fullName evidence="15">Homospermidine synthase 1</fullName>
    </submittedName>
</protein>
<dbReference type="CDD" id="cd10233">
    <property type="entry name" value="ASKHA_NBD_HSP70_HSPA1"/>
    <property type="match status" value="1"/>
</dbReference>
<dbReference type="GO" id="GO:0005524">
    <property type="term" value="F:ATP binding"/>
    <property type="evidence" value="ECO:0007669"/>
    <property type="project" value="UniProtKB-KW"/>
</dbReference>
<dbReference type="Gene3D" id="2.60.34.10">
    <property type="entry name" value="Substrate Binding Domain Of DNAk, Chain A, domain 1"/>
    <property type="match status" value="1"/>
</dbReference>
<dbReference type="EMBL" id="CP119956">
    <property type="protein sequence ID" value="WFC97161.1"/>
    <property type="molecule type" value="Genomic_DNA"/>
</dbReference>
<dbReference type="FunFam" id="3.30.420.40:FF:000135">
    <property type="entry name" value="Heat shock cognate 71 kDa protein"/>
    <property type="match status" value="1"/>
</dbReference>
<keyword evidence="5" id="KW-0964">Secreted</keyword>
<evidence type="ECO:0000256" key="7">
    <source>
        <dbReference type="ARBA" id="ARBA00022741"/>
    </source>
</evidence>
<keyword evidence="10" id="KW-0007">Acetylation</keyword>
<dbReference type="InterPro" id="IPR043129">
    <property type="entry name" value="ATPase_NBD"/>
</dbReference>
<reference evidence="15" key="1">
    <citation type="submission" date="2023-03" db="EMBL/GenBank/DDBJ databases">
        <title>Mating type loci evolution in Malassezia.</title>
        <authorList>
            <person name="Coelho M.A."/>
        </authorList>
    </citation>
    <scope>NUCLEOTIDE SEQUENCE</scope>
    <source>
        <strain evidence="15">CBS 14135</strain>
    </source>
</reference>
<sequence length="635" mass="69516">MTKAIGIDLGTTYSCVAVWQNDRVEVIANDQGNRTTPSYVAFTDTERLIGDAAKNQVAMNPHNTVFDAKRLIGRKFEDPEVQADMKHWPFTVSARDGKPVINVEYKGDKKVFTPEEISAMVLTKMREIAEAYLGGTVKDAVITVPAYFNDSQRQATKDAGVIAGLNVLRIINEPTAAAIAYGLDKKSEAEKNVLIFDLGGGTFDVSLLTIEEGIFEVKATAGDTHLGGEDFDNRLVNFFVQEFKRKFKKDLTTNARALRRLRTAAERAKRTLSSSAQTSIEIDSLFEGIDFYTSITRARFDELCGDLFQATLQPVEKVLRDAKIDKSQVNDIVLVGGSTRIPRVQKLLSDFFNGKDLNKSINPDEAVAYGAAVQAAILTGDTSEKTQDLLLLDVAPLSMGIETAGGVFTPLIKRNTTVPTKKSEVFSTYADNQPGVLIQVYEGERARTKDNNLLGKFELSGIPPAPRGVPQIEVTFDVDANAILNVSAADKTTGKSEKITITNDKGRLSKEDIERMVADAEKYKAEDEAAAERIHAKNGLESYTYNLRNSLNEEGLSSKLEASDKENLKKAIDETIEWLDHSQEGSIDEYKEKQKELEEIANPILQKAYGAAGGAPPQAGGAPADESGPQVEEID</sequence>
<dbReference type="GO" id="GO:0051170">
    <property type="term" value="P:import into nucleus"/>
    <property type="evidence" value="ECO:0007669"/>
    <property type="project" value="UniProtKB-ARBA"/>
</dbReference>
<dbReference type="FunFam" id="3.30.420.40:FF:000028">
    <property type="entry name" value="heat shock 70 kDa protein-like"/>
    <property type="match status" value="1"/>
</dbReference>
<keyword evidence="9" id="KW-0832">Ubl conjugation</keyword>
<dbReference type="PROSITE" id="PS00297">
    <property type="entry name" value="HSP70_1"/>
    <property type="match status" value="1"/>
</dbReference>
<keyword evidence="8 13" id="KW-0067">ATP-binding</keyword>
<comment type="function">
    <text evidence="12">Transcriptional coregulator that functions together with transcription factor HSF1. Positively regulates the expression of laccase LAC1 during glucose starvation.</text>
</comment>
<comment type="subcellular location">
    <subcellularLocation>
        <location evidence="1">Secreted</location>
        <location evidence="1">Cell wall</location>
    </subcellularLocation>
</comment>
<evidence type="ECO:0000256" key="2">
    <source>
        <dbReference type="ARBA" id="ARBA00007381"/>
    </source>
</evidence>
<dbReference type="Gene3D" id="1.20.1270.10">
    <property type="match status" value="1"/>
</dbReference>
<dbReference type="InterPro" id="IPR029048">
    <property type="entry name" value="HSP70_C_sf"/>
</dbReference>
<evidence type="ECO:0000256" key="3">
    <source>
        <dbReference type="ARBA" id="ARBA00022499"/>
    </source>
</evidence>
<feature type="region of interest" description="Disordered" evidence="14">
    <location>
        <begin position="608"/>
        <end position="635"/>
    </location>
</feature>
<dbReference type="FunFam" id="3.90.640.10:FF:000002">
    <property type="entry name" value="Heat shock 70 kDa"/>
    <property type="match status" value="1"/>
</dbReference>
<keyword evidence="4" id="KW-0134">Cell wall</keyword>
<keyword evidence="16" id="KW-1185">Reference proteome</keyword>
<evidence type="ECO:0000256" key="4">
    <source>
        <dbReference type="ARBA" id="ARBA00022512"/>
    </source>
</evidence>
<dbReference type="PANTHER" id="PTHR19375">
    <property type="entry name" value="HEAT SHOCK PROTEIN 70KDA"/>
    <property type="match status" value="1"/>
</dbReference>
<dbReference type="GO" id="GO:0000049">
    <property type="term" value="F:tRNA binding"/>
    <property type="evidence" value="ECO:0007669"/>
    <property type="project" value="UniProtKB-ARBA"/>
</dbReference>
<accession>A0AAF0DWM7</accession>
<dbReference type="AlphaFoldDB" id="A0AAF0DWM7"/>
<dbReference type="Pfam" id="PF00012">
    <property type="entry name" value="HSP70"/>
    <property type="match status" value="1"/>
</dbReference>
<comment type="similarity">
    <text evidence="2 13">Belongs to the heat shock protein 70 family.</text>
</comment>
<evidence type="ECO:0000256" key="1">
    <source>
        <dbReference type="ARBA" id="ARBA00004191"/>
    </source>
</evidence>
<evidence type="ECO:0000256" key="10">
    <source>
        <dbReference type="ARBA" id="ARBA00022990"/>
    </source>
</evidence>
<evidence type="ECO:0000256" key="8">
    <source>
        <dbReference type="ARBA" id="ARBA00022840"/>
    </source>
</evidence>
<dbReference type="InterPro" id="IPR029047">
    <property type="entry name" value="HSP70_peptide-bd_sf"/>
</dbReference>
<proteinExistence type="inferred from homology"/>
<dbReference type="GO" id="GO:0000329">
    <property type="term" value="C:fungal-type vacuole membrane"/>
    <property type="evidence" value="ECO:0007669"/>
    <property type="project" value="UniProtKB-ARBA"/>
</dbReference>
<feature type="compositionally biased region" description="Low complexity" evidence="14">
    <location>
        <begin position="608"/>
        <end position="624"/>
    </location>
</feature>
<dbReference type="FunFam" id="3.30.420.40:FF:000026">
    <property type="entry name" value="Heat shock protein 70"/>
    <property type="match status" value="1"/>
</dbReference>
<dbReference type="PROSITE" id="PS01036">
    <property type="entry name" value="HSP70_3"/>
    <property type="match status" value="1"/>
</dbReference>
<evidence type="ECO:0000313" key="16">
    <source>
        <dbReference type="Proteomes" id="UP001216638"/>
    </source>
</evidence>
<dbReference type="GO" id="GO:0140662">
    <property type="term" value="F:ATP-dependent protein folding chaperone"/>
    <property type="evidence" value="ECO:0007669"/>
    <property type="project" value="InterPro"/>
</dbReference>
<evidence type="ECO:0000256" key="12">
    <source>
        <dbReference type="ARBA" id="ARBA00058890"/>
    </source>
</evidence>
<dbReference type="FunFam" id="3.30.30.30:FF:000001">
    <property type="entry name" value="heat shock 70 kDa protein-like"/>
    <property type="match status" value="1"/>
</dbReference>
<evidence type="ECO:0000256" key="13">
    <source>
        <dbReference type="RuleBase" id="RU003322"/>
    </source>
</evidence>
<evidence type="ECO:0000256" key="14">
    <source>
        <dbReference type="SAM" id="MobiDB-lite"/>
    </source>
</evidence>
<evidence type="ECO:0000256" key="6">
    <source>
        <dbReference type="ARBA" id="ARBA00022553"/>
    </source>
</evidence>
<dbReference type="Gene3D" id="3.30.30.30">
    <property type="match status" value="1"/>
</dbReference>
<dbReference type="Gene3D" id="3.90.640.10">
    <property type="entry name" value="Actin, Chain A, domain 4"/>
    <property type="match status" value="1"/>
</dbReference>
<dbReference type="FunFam" id="3.30.420.40:FF:000172">
    <property type="entry name" value="Heat shock 70 kDa protein"/>
    <property type="match status" value="1"/>
</dbReference>
<dbReference type="SUPFAM" id="SSF53067">
    <property type="entry name" value="Actin-like ATPase domain"/>
    <property type="match status" value="2"/>
</dbReference>
<dbReference type="GO" id="GO:0043161">
    <property type="term" value="P:proteasome-mediated ubiquitin-dependent protein catabolic process"/>
    <property type="evidence" value="ECO:0007669"/>
    <property type="project" value="UniProtKB-ARBA"/>
</dbReference>
<dbReference type="Proteomes" id="UP001216638">
    <property type="component" value="Chromosome 6"/>
</dbReference>
<evidence type="ECO:0000256" key="9">
    <source>
        <dbReference type="ARBA" id="ARBA00022843"/>
    </source>
</evidence>
<dbReference type="FunFam" id="2.60.34.10:FF:000002">
    <property type="entry name" value="Heat shock 70 kDa"/>
    <property type="match status" value="1"/>
</dbReference>
<gene>
    <name evidence="15" type="primary">HSS1</name>
    <name evidence="15" type="ORF">MBRA1_003827</name>
</gene>
<dbReference type="Gene3D" id="3.30.420.40">
    <property type="match status" value="2"/>
</dbReference>
<name>A0AAF0DWM7_9BASI</name>
<evidence type="ECO:0000256" key="11">
    <source>
        <dbReference type="ARBA" id="ARBA00023016"/>
    </source>
</evidence>
<dbReference type="GO" id="GO:0009277">
    <property type="term" value="C:fungal-type cell wall"/>
    <property type="evidence" value="ECO:0007669"/>
    <property type="project" value="UniProtKB-ARBA"/>
</dbReference>
<evidence type="ECO:0000313" key="15">
    <source>
        <dbReference type="EMBL" id="WFC97161.1"/>
    </source>
</evidence>
<dbReference type="FunFam" id="1.20.1270.10:FF:000016">
    <property type="entry name" value="Heat shock protein 70"/>
    <property type="match status" value="1"/>
</dbReference>
<dbReference type="PROSITE" id="PS00329">
    <property type="entry name" value="HSP70_2"/>
    <property type="match status" value="1"/>
</dbReference>
<dbReference type="InterPro" id="IPR013126">
    <property type="entry name" value="Hsp_70_fam"/>
</dbReference>
<dbReference type="InterPro" id="IPR018181">
    <property type="entry name" value="Heat_shock_70_CS"/>
</dbReference>
<keyword evidence="11" id="KW-0346">Stress response</keyword>
<dbReference type="NCBIfam" id="NF001413">
    <property type="entry name" value="PRK00290.1"/>
    <property type="match status" value="1"/>
</dbReference>